<evidence type="ECO:0000259" key="1">
    <source>
        <dbReference type="Pfam" id="PF04577"/>
    </source>
</evidence>
<dbReference type="Proteomes" id="UP000183208">
    <property type="component" value="Unassembled WGS sequence"/>
</dbReference>
<proteinExistence type="predicted"/>
<reference evidence="2 3" key="1">
    <citation type="submission" date="2016-10" db="EMBL/GenBank/DDBJ databases">
        <authorList>
            <person name="de Groot N.N."/>
        </authorList>
    </citation>
    <scope>NUCLEOTIDE SEQUENCE [LARGE SCALE GENOMIC DNA]</scope>
    <source>
        <strain evidence="2 3">GAS522</strain>
    </source>
</reference>
<dbReference type="Pfam" id="PF04577">
    <property type="entry name" value="Glyco_transf_61"/>
    <property type="match status" value="1"/>
</dbReference>
<accession>A0A1H4RLH0</accession>
<evidence type="ECO:0000313" key="2">
    <source>
        <dbReference type="EMBL" id="SEC32752.1"/>
    </source>
</evidence>
<protein>
    <recommendedName>
        <fullName evidence="1">Glycosyltransferase 61 catalytic domain-containing protein</fullName>
    </recommendedName>
</protein>
<organism evidence="2 3">
    <name type="scientific">Bradyrhizobium lablabi</name>
    <dbReference type="NCBI Taxonomy" id="722472"/>
    <lineage>
        <taxon>Bacteria</taxon>
        <taxon>Pseudomonadati</taxon>
        <taxon>Pseudomonadota</taxon>
        <taxon>Alphaproteobacteria</taxon>
        <taxon>Hyphomicrobiales</taxon>
        <taxon>Nitrobacteraceae</taxon>
        <taxon>Bradyrhizobium</taxon>
    </lineage>
</organism>
<feature type="domain" description="Glycosyltransferase 61 catalytic" evidence="1">
    <location>
        <begin position="137"/>
        <end position="294"/>
    </location>
</feature>
<dbReference type="AlphaFoldDB" id="A0A1H4RLH0"/>
<dbReference type="GO" id="GO:0016757">
    <property type="term" value="F:glycosyltransferase activity"/>
    <property type="evidence" value="ECO:0007669"/>
    <property type="project" value="InterPro"/>
</dbReference>
<sequence length="353" mass="39301">MRLSRYSFLPISARLKAIFGASISVQDRAIEKVQLAAADESPTLPAVALPNEFSRVLDVEPNSTFDRENGYISSTRLAHGPTIAYKLADAILADHTLYCAGSYSVYRKAKKRPILAEPYEQVDEGQLCSYAPSNIYFGHWLRDALAMELLAETRGLPPLSFRRKPWLHEPGYREMVSLPGSPVTFAHVRRLWIVDDLGLNASWVARFQELRRRVQRSTGLDGPSHVFLARGTTGTSRELVNTSTLMEYLVARGFSIVEPEKLSPREIVKALASAKIVVSVEGSALNHAHYAVPEKSGVLVIQPPERFNAFHKVLLDFNNIRFGYVVGERALGGFTLAPERLLRTLDLLETIVG</sequence>
<dbReference type="EMBL" id="FNTI01000001">
    <property type="protein sequence ID" value="SEC32752.1"/>
    <property type="molecule type" value="Genomic_DNA"/>
</dbReference>
<gene>
    <name evidence="2" type="ORF">SAMN05444171_1152</name>
</gene>
<dbReference type="InterPro" id="IPR049625">
    <property type="entry name" value="Glyco_transf_61_cat"/>
</dbReference>
<dbReference type="OrthoDB" id="6935590at2"/>
<dbReference type="RefSeq" id="WP_074816662.1">
    <property type="nucleotide sequence ID" value="NZ_FNTI01000001.1"/>
</dbReference>
<name>A0A1H4RLH0_9BRAD</name>
<evidence type="ECO:0000313" key="3">
    <source>
        <dbReference type="Proteomes" id="UP000183208"/>
    </source>
</evidence>